<dbReference type="AlphaFoldDB" id="A0A7J6GCT7"/>
<accession>A0A7J6GCT7</accession>
<keyword evidence="1" id="KW-0812">Transmembrane</keyword>
<comment type="caution">
    <text evidence="3">The sequence shown here is derived from an EMBL/GenBank/DDBJ whole genome shotgun (WGS) entry which is preliminary data.</text>
</comment>
<keyword evidence="2" id="KW-0732">Signal</keyword>
<dbReference type="EMBL" id="JAATIQ010000124">
    <property type="protein sequence ID" value="KAF4380010.1"/>
    <property type="molecule type" value="Genomic_DNA"/>
</dbReference>
<keyword evidence="4" id="KW-1185">Reference proteome</keyword>
<evidence type="ECO:0000256" key="1">
    <source>
        <dbReference type="SAM" id="Phobius"/>
    </source>
</evidence>
<name>A0A7J6GCT7_CANSA</name>
<feature type="transmembrane region" description="Helical" evidence="1">
    <location>
        <begin position="43"/>
        <end position="62"/>
    </location>
</feature>
<reference evidence="3 4" key="1">
    <citation type="journal article" date="2020" name="bioRxiv">
        <title>Sequence and annotation of 42 cannabis genomes reveals extensive copy number variation in cannabinoid synthesis and pathogen resistance genes.</title>
        <authorList>
            <person name="Mckernan K.J."/>
            <person name="Helbert Y."/>
            <person name="Kane L.T."/>
            <person name="Ebling H."/>
            <person name="Zhang L."/>
            <person name="Liu B."/>
            <person name="Eaton Z."/>
            <person name="Mclaughlin S."/>
            <person name="Kingan S."/>
            <person name="Baybayan P."/>
            <person name="Concepcion G."/>
            <person name="Jordan M."/>
            <person name="Riva A."/>
            <person name="Barbazuk W."/>
            <person name="Harkins T."/>
        </authorList>
    </citation>
    <scope>NUCLEOTIDE SEQUENCE [LARGE SCALE GENOMIC DNA]</scope>
    <source>
        <strain evidence="4">cv. Jamaican Lion 4</strain>
        <tissue evidence="3">Leaf</tissue>
    </source>
</reference>
<dbReference type="Proteomes" id="UP000583929">
    <property type="component" value="Unassembled WGS sequence"/>
</dbReference>
<evidence type="ECO:0000313" key="4">
    <source>
        <dbReference type="Proteomes" id="UP000583929"/>
    </source>
</evidence>
<keyword evidence="1" id="KW-1133">Transmembrane helix</keyword>
<protein>
    <submittedName>
        <fullName evidence="3">Uncharacterized protein</fullName>
    </submittedName>
</protein>
<evidence type="ECO:0000313" key="3">
    <source>
        <dbReference type="EMBL" id="KAF4380010.1"/>
    </source>
</evidence>
<feature type="signal peptide" evidence="2">
    <location>
        <begin position="1"/>
        <end position="24"/>
    </location>
</feature>
<organism evidence="3 4">
    <name type="scientific">Cannabis sativa</name>
    <name type="common">Hemp</name>
    <name type="synonym">Marijuana</name>
    <dbReference type="NCBI Taxonomy" id="3483"/>
    <lineage>
        <taxon>Eukaryota</taxon>
        <taxon>Viridiplantae</taxon>
        <taxon>Streptophyta</taxon>
        <taxon>Embryophyta</taxon>
        <taxon>Tracheophyta</taxon>
        <taxon>Spermatophyta</taxon>
        <taxon>Magnoliopsida</taxon>
        <taxon>eudicotyledons</taxon>
        <taxon>Gunneridae</taxon>
        <taxon>Pentapetalae</taxon>
        <taxon>rosids</taxon>
        <taxon>fabids</taxon>
        <taxon>Rosales</taxon>
        <taxon>Cannabaceae</taxon>
        <taxon>Cannabis</taxon>
    </lineage>
</organism>
<gene>
    <name evidence="3" type="ORF">G4B88_030002</name>
</gene>
<sequence length="67" mass="7163">MGIFMRSLSTLFVLLLLLLATAVASTDHALRTASAVMFAELRAFRVATAVTLAAVVFALKIAKILIK</sequence>
<feature type="chain" id="PRO_5029840288" evidence="2">
    <location>
        <begin position="25"/>
        <end position="67"/>
    </location>
</feature>
<proteinExistence type="predicted"/>
<evidence type="ECO:0000256" key="2">
    <source>
        <dbReference type="SAM" id="SignalP"/>
    </source>
</evidence>
<keyword evidence="1" id="KW-0472">Membrane</keyword>